<keyword evidence="2" id="KW-1185">Reference proteome</keyword>
<dbReference type="EMBL" id="QGMF01000720">
    <property type="protein sequence ID" value="TVY14302.1"/>
    <property type="molecule type" value="Genomic_DNA"/>
</dbReference>
<reference evidence="1 2" key="1">
    <citation type="submission" date="2018-05" db="EMBL/GenBank/DDBJ databases">
        <title>Whole genome sequencing for identification of molecular markers to develop diagnostic detection tools for the regulated plant pathogen Lachnellula willkommii.</title>
        <authorList>
            <person name="Giroux E."/>
            <person name="Bilodeau G."/>
        </authorList>
    </citation>
    <scope>NUCLEOTIDE SEQUENCE [LARGE SCALE GENOMIC DNA]</scope>
    <source>
        <strain evidence="1 2">CBS 203.66</strain>
    </source>
</reference>
<dbReference type="AlphaFoldDB" id="A0A8T9B7H7"/>
<evidence type="ECO:0000313" key="1">
    <source>
        <dbReference type="EMBL" id="TVY14302.1"/>
    </source>
</evidence>
<dbReference type="OrthoDB" id="3512168at2759"/>
<name>A0A8T9B7H7_9HELO</name>
<evidence type="ECO:0000313" key="2">
    <source>
        <dbReference type="Proteomes" id="UP000469559"/>
    </source>
</evidence>
<dbReference type="Proteomes" id="UP000469559">
    <property type="component" value="Unassembled WGS sequence"/>
</dbReference>
<proteinExistence type="predicted"/>
<sequence length="125" mass="14479">MTAVKCGVIRLCMSKEHHSATNSLHVTEDLLLHTTVSKPREILRFKFIQTHPEMCHQLIQIFECGHNTGSKIIKCNRPTSECNEIFLRQELEDATRPCASCQRKEDCRKAYQAQREALEDEGYWS</sequence>
<comment type="caution">
    <text evidence="1">The sequence shown here is derived from an EMBL/GenBank/DDBJ whole genome shotgun (WGS) entry which is preliminary data.</text>
</comment>
<accession>A0A8T9B7H7</accession>
<gene>
    <name evidence="1" type="ORF">LARI1_G006794</name>
</gene>
<protein>
    <submittedName>
        <fullName evidence="1">Uncharacterized protein</fullName>
    </submittedName>
</protein>
<organism evidence="1 2">
    <name type="scientific">Lachnellula arida</name>
    <dbReference type="NCBI Taxonomy" id="1316785"/>
    <lineage>
        <taxon>Eukaryota</taxon>
        <taxon>Fungi</taxon>
        <taxon>Dikarya</taxon>
        <taxon>Ascomycota</taxon>
        <taxon>Pezizomycotina</taxon>
        <taxon>Leotiomycetes</taxon>
        <taxon>Helotiales</taxon>
        <taxon>Lachnaceae</taxon>
        <taxon>Lachnellula</taxon>
    </lineage>
</organism>